<dbReference type="OrthoDB" id="9809047at2"/>
<dbReference type="EMBL" id="VWXL01000014">
    <property type="protein sequence ID" value="MVB09714.1"/>
    <property type="molecule type" value="Genomic_DNA"/>
</dbReference>
<feature type="domain" description="HPr" evidence="6">
    <location>
        <begin position="1"/>
        <end position="86"/>
    </location>
</feature>
<evidence type="ECO:0000313" key="7">
    <source>
        <dbReference type="EMBL" id="MVB09714.1"/>
    </source>
</evidence>
<comment type="subcellular location">
    <subcellularLocation>
        <location evidence="2">Cytoplasm</location>
    </subcellularLocation>
</comment>
<dbReference type="PROSITE" id="PS00369">
    <property type="entry name" value="PTS_HPR_HIS"/>
    <property type="match status" value="1"/>
</dbReference>
<evidence type="ECO:0000256" key="2">
    <source>
        <dbReference type="ARBA" id="ARBA00004496"/>
    </source>
</evidence>
<keyword evidence="5" id="KW-0598">Phosphotransferase system</keyword>
<evidence type="ECO:0000256" key="1">
    <source>
        <dbReference type="ARBA" id="ARBA00003681"/>
    </source>
</evidence>
<dbReference type="InterPro" id="IPR001020">
    <property type="entry name" value="PTS_HPr_His_P_site"/>
</dbReference>
<evidence type="ECO:0000256" key="3">
    <source>
        <dbReference type="ARBA" id="ARBA00020422"/>
    </source>
</evidence>
<dbReference type="RefSeq" id="WP_066642697.1">
    <property type="nucleotide sequence ID" value="NZ_CP060286.1"/>
</dbReference>
<organism evidence="7 9">
    <name type="scientific">Caproicibacter fermentans</name>
    <dbReference type="NCBI Taxonomy" id="2576756"/>
    <lineage>
        <taxon>Bacteria</taxon>
        <taxon>Bacillati</taxon>
        <taxon>Bacillota</taxon>
        <taxon>Clostridia</taxon>
        <taxon>Eubacteriales</taxon>
        <taxon>Acutalibacteraceae</taxon>
        <taxon>Caproicibacter</taxon>
    </lineage>
</organism>
<sequence length="86" mass="9326">MVNCVITVKNPTGIHARPATELVKLATKFKSTITMSHDGKEADPKSIISLLSSALKAGTVITLRVDGEDEELAAKRICEYINNLED</sequence>
<dbReference type="PROSITE" id="PS51350">
    <property type="entry name" value="PTS_HPR_DOM"/>
    <property type="match status" value="1"/>
</dbReference>
<evidence type="ECO:0000256" key="4">
    <source>
        <dbReference type="ARBA" id="ARBA00022490"/>
    </source>
</evidence>
<accession>A0A7G8TFK9</accession>
<gene>
    <name evidence="7" type="primary">ptsH_1</name>
    <name evidence="7" type="ORF">CAFE_03790</name>
    <name evidence="8" type="ORF">HCR03_09420</name>
</gene>
<dbReference type="NCBIfam" id="TIGR01003">
    <property type="entry name" value="PTS_HPr_family"/>
    <property type="match status" value="1"/>
</dbReference>
<dbReference type="SUPFAM" id="SSF55594">
    <property type="entry name" value="HPr-like"/>
    <property type="match status" value="1"/>
</dbReference>
<keyword evidence="4" id="KW-0963">Cytoplasm</keyword>
<dbReference type="EMBL" id="CP060286">
    <property type="protein sequence ID" value="QNK42400.1"/>
    <property type="molecule type" value="Genomic_DNA"/>
</dbReference>
<evidence type="ECO:0000259" key="6">
    <source>
        <dbReference type="PROSITE" id="PS51350"/>
    </source>
</evidence>
<protein>
    <recommendedName>
        <fullName evidence="3">Phosphocarrier protein HPr</fullName>
    </recommendedName>
</protein>
<name>A0A6N8HVA1_9FIRM</name>
<dbReference type="InterPro" id="IPR000032">
    <property type="entry name" value="HPr-like"/>
</dbReference>
<evidence type="ECO:0000313" key="9">
    <source>
        <dbReference type="Proteomes" id="UP000469440"/>
    </source>
</evidence>
<dbReference type="CDD" id="cd00367">
    <property type="entry name" value="PTS-HPr_like"/>
    <property type="match status" value="1"/>
</dbReference>
<reference evidence="7 9" key="1">
    <citation type="submission" date="2019-09" db="EMBL/GenBank/DDBJ databases">
        <title>Genome sequence of Clostridium sp. EA1.</title>
        <authorList>
            <person name="Poehlein A."/>
            <person name="Bengelsdorf F.R."/>
            <person name="Daniel R."/>
        </authorList>
    </citation>
    <scope>NUCLEOTIDE SEQUENCE [LARGE SCALE GENOMIC DNA]</scope>
    <source>
        <strain evidence="7 9">EA1</strain>
    </source>
</reference>
<evidence type="ECO:0000256" key="5">
    <source>
        <dbReference type="ARBA" id="ARBA00022683"/>
    </source>
</evidence>
<dbReference type="InterPro" id="IPR050399">
    <property type="entry name" value="HPr"/>
</dbReference>
<reference evidence="8 10" key="2">
    <citation type="submission" date="2020-08" db="EMBL/GenBank/DDBJ databases">
        <title>The isolate Caproiciproducens sp. 7D4C2 produces n-caproate at mildly acidic conditions from hexoses: genome and rBOX comparison with related strains and chain-elongating bacteria.</title>
        <authorList>
            <person name="Esquivel-Elizondo S."/>
            <person name="Bagci C."/>
            <person name="Temovska M."/>
            <person name="Jeon B.S."/>
            <person name="Bessarab I."/>
            <person name="Williams R.B.H."/>
            <person name="Huson D.H."/>
            <person name="Angenent L.T."/>
        </authorList>
    </citation>
    <scope>NUCLEOTIDE SEQUENCE [LARGE SCALE GENOMIC DNA]</scope>
    <source>
        <strain evidence="8 10">7D4C2</strain>
    </source>
</reference>
<dbReference type="PANTHER" id="PTHR33705">
    <property type="entry name" value="PHOSPHOCARRIER PROTEIN HPR"/>
    <property type="match status" value="1"/>
</dbReference>
<evidence type="ECO:0000313" key="10">
    <source>
        <dbReference type="Proteomes" id="UP000515909"/>
    </source>
</evidence>
<dbReference type="KEGG" id="cfem:HCR03_09420"/>
<dbReference type="GO" id="GO:0009401">
    <property type="term" value="P:phosphoenolpyruvate-dependent sugar phosphotransferase system"/>
    <property type="evidence" value="ECO:0007669"/>
    <property type="project" value="UniProtKB-KW"/>
</dbReference>
<dbReference type="Proteomes" id="UP000515909">
    <property type="component" value="Chromosome"/>
</dbReference>
<dbReference type="Pfam" id="PF00381">
    <property type="entry name" value="PTS-HPr"/>
    <property type="match status" value="1"/>
</dbReference>
<dbReference type="PANTHER" id="PTHR33705:SF2">
    <property type="entry name" value="PHOSPHOCARRIER PROTEIN NPR"/>
    <property type="match status" value="1"/>
</dbReference>
<keyword evidence="9" id="KW-1185">Reference proteome</keyword>
<evidence type="ECO:0000313" key="8">
    <source>
        <dbReference type="EMBL" id="QNK42400.1"/>
    </source>
</evidence>
<dbReference type="GO" id="GO:0005737">
    <property type="term" value="C:cytoplasm"/>
    <property type="evidence" value="ECO:0007669"/>
    <property type="project" value="UniProtKB-SubCell"/>
</dbReference>
<dbReference type="InterPro" id="IPR035895">
    <property type="entry name" value="HPr-like_sf"/>
</dbReference>
<comment type="function">
    <text evidence="1">General (non sugar-specific) component of the phosphoenolpyruvate-dependent sugar phosphotransferase system (sugar PTS). This major carbohydrate active-transport system catalyzes the phosphorylation of incoming sugar substrates concomitantly with their translocation across the cell membrane. The phosphoryl group from phosphoenolpyruvate (PEP) is transferred to the phosphoryl carrier protein HPr by enzyme I. Phospho-HPr then transfers it to the PTS EIIA domain.</text>
</comment>
<dbReference type="Gene3D" id="3.30.1340.10">
    <property type="entry name" value="HPr-like"/>
    <property type="match status" value="1"/>
</dbReference>
<accession>A0A6N8HVA1</accession>
<dbReference type="AlphaFoldDB" id="A0A6N8HVA1"/>
<dbReference type="Proteomes" id="UP000469440">
    <property type="component" value="Unassembled WGS sequence"/>
</dbReference>
<dbReference type="PRINTS" id="PR00107">
    <property type="entry name" value="PHOSPHOCPHPR"/>
</dbReference>
<proteinExistence type="predicted"/>